<feature type="domain" description="Xylose isomerase-like TIM barrel" evidence="1">
    <location>
        <begin position="22"/>
        <end position="266"/>
    </location>
</feature>
<name>A0A410FV14_BIPS1</name>
<dbReference type="GO" id="GO:0008270">
    <property type="term" value="F:zinc ion binding"/>
    <property type="evidence" value="ECO:0007669"/>
    <property type="project" value="InterPro"/>
</dbReference>
<dbReference type="AlphaFoldDB" id="A0A410FV14"/>
<organism evidence="2 3">
    <name type="scientific">Bipolaricaulis sibiricus</name>
    <dbReference type="NCBI Taxonomy" id="2501609"/>
    <lineage>
        <taxon>Bacteria</taxon>
        <taxon>Candidatus Bipolaricaulota</taxon>
        <taxon>Candidatus Bipolaricaulia</taxon>
        <taxon>Candidatus Bipolaricaulales</taxon>
        <taxon>Candidatus Bipolaricaulaceae</taxon>
        <taxon>Candidatus Bipolaricaulis</taxon>
    </lineage>
</organism>
<dbReference type="GO" id="GO:0003677">
    <property type="term" value="F:DNA binding"/>
    <property type="evidence" value="ECO:0007669"/>
    <property type="project" value="InterPro"/>
</dbReference>
<dbReference type="GO" id="GO:0006281">
    <property type="term" value="P:DNA repair"/>
    <property type="evidence" value="ECO:0007669"/>
    <property type="project" value="InterPro"/>
</dbReference>
<dbReference type="InterPro" id="IPR001719">
    <property type="entry name" value="AP_endonuc_2"/>
</dbReference>
<dbReference type="InterPro" id="IPR036237">
    <property type="entry name" value="Xyl_isomerase-like_sf"/>
</dbReference>
<dbReference type="PANTHER" id="PTHR12110:SF53">
    <property type="entry name" value="BLR5974 PROTEIN"/>
    <property type="match status" value="1"/>
</dbReference>
<evidence type="ECO:0000259" key="1">
    <source>
        <dbReference type="Pfam" id="PF01261"/>
    </source>
</evidence>
<gene>
    <name evidence="2" type="ORF">BIP78_1025</name>
</gene>
<dbReference type="Gene3D" id="3.20.20.150">
    <property type="entry name" value="Divalent-metal-dependent TIM barrel enzymes"/>
    <property type="match status" value="1"/>
</dbReference>
<dbReference type="EMBL" id="CP034928">
    <property type="protein sequence ID" value="QAA76791.1"/>
    <property type="molecule type" value="Genomic_DNA"/>
</dbReference>
<dbReference type="Proteomes" id="UP000287233">
    <property type="component" value="Chromosome"/>
</dbReference>
<dbReference type="InterPro" id="IPR050312">
    <property type="entry name" value="IolE/XylAMocC-like"/>
</dbReference>
<dbReference type="InterPro" id="IPR013022">
    <property type="entry name" value="Xyl_isomerase-like_TIM-brl"/>
</dbReference>
<dbReference type="KEGG" id="bih:BIP78_1025"/>
<accession>A0A410FV14</accession>
<dbReference type="SMART" id="SM00518">
    <property type="entry name" value="AP2Ec"/>
    <property type="match status" value="1"/>
</dbReference>
<protein>
    <recommendedName>
        <fullName evidence="1">Xylose isomerase-like TIM barrel domain-containing protein</fullName>
    </recommendedName>
</protein>
<evidence type="ECO:0000313" key="2">
    <source>
        <dbReference type="EMBL" id="QAA76791.1"/>
    </source>
</evidence>
<sequence length="271" mass="29540">MDRRRLGLSTFLWPGMSCSRWIELAVDLGLGGVELRADPRAAGPRDLAPEARERLREQFAERGLWTTVHAPIYDMNLSSPSPALSAAALGEVIQAVDLAADVGAQVVVVHPGHVDEDYLPLDGERDRAWRRFSFAMDAILAHAGAREVQVALENKQRGRGWDMVHTPAEHLRALEQFPTLQACLDLGHLHTTSGDPAAYIAALTGRLVHVHLHDNRGDRDEHLPLGRGTVAWQPALAALDEARYAGPVVLEIPDPDGLRASLAVLARTAES</sequence>
<dbReference type="Pfam" id="PF01261">
    <property type="entry name" value="AP_endonuc_2"/>
    <property type="match status" value="1"/>
</dbReference>
<dbReference type="PANTHER" id="PTHR12110">
    <property type="entry name" value="HYDROXYPYRUVATE ISOMERASE"/>
    <property type="match status" value="1"/>
</dbReference>
<proteinExistence type="predicted"/>
<evidence type="ECO:0000313" key="3">
    <source>
        <dbReference type="Proteomes" id="UP000287233"/>
    </source>
</evidence>
<dbReference type="SUPFAM" id="SSF51658">
    <property type="entry name" value="Xylose isomerase-like"/>
    <property type="match status" value="1"/>
</dbReference>
<reference evidence="3" key="1">
    <citation type="submission" date="2018-12" db="EMBL/GenBank/DDBJ databases">
        <title>Complete genome sequence of an uncultured bacterium of the candidate phylum Bipolaricaulota.</title>
        <authorList>
            <person name="Kadnikov V.V."/>
            <person name="Mardanov A.V."/>
            <person name="Beletsky A.V."/>
            <person name="Frank Y.A."/>
            <person name="Karnachuk O.V."/>
            <person name="Ravin N.V."/>
        </authorList>
    </citation>
    <scope>NUCLEOTIDE SEQUENCE [LARGE SCALE GENOMIC DNA]</scope>
</reference>